<dbReference type="AlphaFoldDB" id="A0A6J4IWI1"/>
<dbReference type="EMBL" id="CADCTL010000189">
    <property type="protein sequence ID" value="CAA9263584.1"/>
    <property type="molecule type" value="Genomic_DNA"/>
</dbReference>
<gene>
    <name evidence="2" type="ORF">AVDCRST_MAG04-2743</name>
</gene>
<proteinExistence type="predicted"/>
<evidence type="ECO:0000256" key="1">
    <source>
        <dbReference type="SAM" id="MobiDB-lite"/>
    </source>
</evidence>
<reference evidence="2" key="1">
    <citation type="submission" date="2020-02" db="EMBL/GenBank/DDBJ databases">
        <authorList>
            <person name="Meier V. D."/>
        </authorList>
    </citation>
    <scope>NUCLEOTIDE SEQUENCE</scope>
    <source>
        <strain evidence="2">AVDCRST_MAG04</strain>
    </source>
</reference>
<evidence type="ECO:0000313" key="2">
    <source>
        <dbReference type="EMBL" id="CAA9263584.1"/>
    </source>
</evidence>
<evidence type="ECO:0008006" key="3">
    <source>
        <dbReference type="Google" id="ProtNLM"/>
    </source>
</evidence>
<accession>A0A6J4IWI1</accession>
<organism evidence="2">
    <name type="scientific">uncultured Acetobacteraceae bacterium</name>
    <dbReference type="NCBI Taxonomy" id="169975"/>
    <lineage>
        <taxon>Bacteria</taxon>
        <taxon>Pseudomonadati</taxon>
        <taxon>Pseudomonadota</taxon>
        <taxon>Alphaproteobacteria</taxon>
        <taxon>Acetobacterales</taxon>
        <taxon>Acetobacteraceae</taxon>
        <taxon>environmental samples</taxon>
    </lineage>
</organism>
<sequence>MLLYQHIYVTEQRQQYAKVHNDAEICRARPGGALAGLRDRRRRTSDIVTLSTTPAGATCTVDRDGERVGAVAATPGSLRLSKSRHDLNVTCTKEGYQPSTTTASSRFTGATFGNVLVGGVIGVVVDAASGANNRYPPDVRLDLAESPAAPPPAPVAQAPSPMVRPVGHQLHGPGM</sequence>
<feature type="region of interest" description="Disordered" evidence="1">
    <location>
        <begin position="144"/>
        <end position="175"/>
    </location>
</feature>
<name>A0A6J4IWI1_9PROT</name>
<protein>
    <recommendedName>
        <fullName evidence="3">PEGA domain-containing protein</fullName>
    </recommendedName>
</protein>